<feature type="transmembrane region" description="Helical" evidence="8">
    <location>
        <begin position="318"/>
        <end position="340"/>
    </location>
</feature>
<dbReference type="GO" id="GO:0022857">
    <property type="term" value="F:transmembrane transporter activity"/>
    <property type="evidence" value="ECO:0007669"/>
    <property type="project" value="InterPro"/>
</dbReference>
<comment type="pathway">
    <text evidence="2">Protein modification; protein ubiquitination.</text>
</comment>
<protein>
    <recommendedName>
        <fullName evidence="9">EamA domain-containing protein</fullName>
    </recommendedName>
</protein>
<keyword evidence="7 8" id="KW-0472">Membrane</keyword>
<feature type="transmembrane region" description="Helical" evidence="8">
    <location>
        <begin position="292"/>
        <end position="312"/>
    </location>
</feature>
<dbReference type="Gene3D" id="3.30.710.10">
    <property type="entry name" value="Potassium Channel Kv1.1, Chain A"/>
    <property type="match status" value="1"/>
</dbReference>
<reference evidence="10 11" key="1">
    <citation type="submission" date="2024-01" db="EMBL/GenBank/DDBJ databases">
        <title>The genomes of 5 underutilized Papilionoideae crops provide insights into root nodulation and disease resistanc.</title>
        <authorList>
            <person name="Jiang F."/>
        </authorList>
    </citation>
    <scope>NUCLEOTIDE SEQUENCE [LARGE SCALE GENOMIC DNA]</scope>
    <source>
        <strain evidence="10">DUOXIRENSHENG_FW03</strain>
        <tissue evidence="10">Leaves</tissue>
    </source>
</reference>
<evidence type="ECO:0000259" key="9">
    <source>
        <dbReference type="Pfam" id="PF00892"/>
    </source>
</evidence>
<feature type="transmembrane region" description="Helical" evidence="8">
    <location>
        <begin position="138"/>
        <end position="156"/>
    </location>
</feature>
<keyword evidence="11" id="KW-1185">Reference proteome</keyword>
<evidence type="ECO:0000256" key="8">
    <source>
        <dbReference type="SAM" id="Phobius"/>
    </source>
</evidence>
<feature type="transmembrane region" description="Helical" evidence="8">
    <location>
        <begin position="104"/>
        <end position="126"/>
    </location>
</feature>
<dbReference type="InterPro" id="IPR000620">
    <property type="entry name" value="EamA_dom"/>
</dbReference>
<dbReference type="PANTHER" id="PTHR31218">
    <property type="entry name" value="WAT1-RELATED PROTEIN"/>
    <property type="match status" value="1"/>
</dbReference>
<dbReference type="Proteomes" id="UP001386955">
    <property type="component" value="Unassembled WGS sequence"/>
</dbReference>
<feature type="domain" description="EamA" evidence="9">
    <location>
        <begin position="26"/>
        <end position="154"/>
    </location>
</feature>
<evidence type="ECO:0000256" key="6">
    <source>
        <dbReference type="ARBA" id="ARBA00022989"/>
    </source>
</evidence>
<comment type="subcellular location">
    <subcellularLocation>
        <location evidence="1">Membrane</location>
        <topology evidence="1">Multi-pass membrane protein</topology>
    </subcellularLocation>
</comment>
<accession>A0AAN9RSC3</accession>
<dbReference type="GO" id="GO:0016020">
    <property type="term" value="C:membrane"/>
    <property type="evidence" value="ECO:0007669"/>
    <property type="project" value="UniProtKB-SubCell"/>
</dbReference>
<organism evidence="10 11">
    <name type="scientific">Psophocarpus tetragonolobus</name>
    <name type="common">Winged bean</name>
    <name type="synonym">Dolichos tetragonolobus</name>
    <dbReference type="NCBI Taxonomy" id="3891"/>
    <lineage>
        <taxon>Eukaryota</taxon>
        <taxon>Viridiplantae</taxon>
        <taxon>Streptophyta</taxon>
        <taxon>Embryophyta</taxon>
        <taxon>Tracheophyta</taxon>
        <taxon>Spermatophyta</taxon>
        <taxon>Magnoliopsida</taxon>
        <taxon>eudicotyledons</taxon>
        <taxon>Gunneridae</taxon>
        <taxon>Pentapetalae</taxon>
        <taxon>rosids</taxon>
        <taxon>fabids</taxon>
        <taxon>Fabales</taxon>
        <taxon>Fabaceae</taxon>
        <taxon>Papilionoideae</taxon>
        <taxon>50 kb inversion clade</taxon>
        <taxon>NPAAA clade</taxon>
        <taxon>indigoferoid/millettioid clade</taxon>
        <taxon>Phaseoleae</taxon>
        <taxon>Psophocarpus</taxon>
    </lineage>
</organism>
<feature type="transmembrane region" description="Helical" evidence="8">
    <location>
        <begin position="352"/>
        <end position="373"/>
    </location>
</feature>
<evidence type="ECO:0000256" key="7">
    <source>
        <dbReference type="ARBA" id="ARBA00023136"/>
    </source>
</evidence>
<dbReference type="InterPro" id="IPR037185">
    <property type="entry name" value="EmrE-like"/>
</dbReference>
<name>A0AAN9RSC3_PSOTE</name>
<feature type="transmembrane region" description="Helical" evidence="8">
    <location>
        <begin position="7"/>
        <end position="30"/>
    </location>
</feature>
<evidence type="ECO:0000256" key="3">
    <source>
        <dbReference type="ARBA" id="ARBA00007635"/>
    </source>
</evidence>
<gene>
    <name evidence="10" type="ORF">VNO78_34024</name>
</gene>
<feature type="transmembrane region" description="Helical" evidence="8">
    <location>
        <begin position="74"/>
        <end position="98"/>
    </location>
</feature>
<evidence type="ECO:0000313" key="10">
    <source>
        <dbReference type="EMBL" id="KAK7381378.1"/>
    </source>
</evidence>
<comment type="caution">
    <text evidence="10">The sequence shown here is derived from an EMBL/GenBank/DDBJ whole genome shotgun (WGS) entry which is preliminary data.</text>
</comment>
<dbReference type="SUPFAM" id="SSF103481">
    <property type="entry name" value="Multidrug resistance efflux transporter EmrE"/>
    <property type="match status" value="2"/>
</dbReference>
<dbReference type="InterPro" id="IPR030184">
    <property type="entry name" value="WAT1-related"/>
</dbReference>
<dbReference type="SMART" id="SM00512">
    <property type="entry name" value="Skp1"/>
    <property type="match status" value="1"/>
</dbReference>
<dbReference type="GO" id="GO:0006511">
    <property type="term" value="P:ubiquitin-dependent protein catabolic process"/>
    <property type="evidence" value="ECO:0007669"/>
    <property type="project" value="InterPro"/>
</dbReference>
<evidence type="ECO:0000313" key="11">
    <source>
        <dbReference type="Proteomes" id="UP001386955"/>
    </source>
</evidence>
<evidence type="ECO:0000256" key="1">
    <source>
        <dbReference type="ARBA" id="ARBA00004141"/>
    </source>
</evidence>
<feature type="transmembrane region" description="Helical" evidence="8">
    <location>
        <begin position="186"/>
        <end position="211"/>
    </location>
</feature>
<sequence length="428" mass="46820">MGRRWSFYLDVLPIVVIIGNQVNLVGLLTLYKAATLQGMNEYVFIAYSSAIATIILFPITFLTRRARLLPPLSFSVASKITLLSLIGTSAQIIEYIGISYSSPALASSIKNLGPAFTFILAVIFRMEKIVVKSRKTQAKVMGSIVSVAGAFVLSLYKGPSIIKAHSHLSSPLQQPISFLKSEDANWLIASIMLTAECFIVSACYIVQVILLHNVSGRKLSHIVRYCFEHLRLVRDNDSKEFDKRFVAALSVYEMKELVLAANYLNMKKFLDFLFGSTNQVDILTVFPDEVTMVLFFNAIATVVSTIVALYAVPNASSWKIGFNISLVSIICAGTFQKVIGNILATWALRLKGAVYVVTFAPLQIVISVVMAVIFLGDTLHVGSIIGGIIGFPLFASRRPSHKLAATPLPSSVARTFKSRAVVLPSPLS</sequence>
<keyword evidence="5 8" id="KW-0812">Transmembrane</keyword>
<proteinExistence type="inferred from homology"/>
<comment type="similarity">
    <text evidence="4">Belongs to the SKP1 family.</text>
</comment>
<evidence type="ECO:0000256" key="2">
    <source>
        <dbReference type="ARBA" id="ARBA00004906"/>
    </source>
</evidence>
<evidence type="ECO:0000256" key="4">
    <source>
        <dbReference type="ARBA" id="ARBA00009993"/>
    </source>
</evidence>
<dbReference type="InterPro" id="IPR011333">
    <property type="entry name" value="SKP1/BTB/POZ_sf"/>
</dbReference>
<dbReference type="GO" id="GO:0009867">
    <property type="term" value="P:jasmonic acid mediated signaling pathway"/>
    <property type="evidence" value="ECO:0007669"/>
    <property type="project" value="UniProtKB-ARBA"/>
</dbReference>
<dbReference type="Pfam" id="PF00892">
    <property type="entry name" value="EamA"/>
    <property type="match status" value="1"/>
</dbReference>
<feature type="transmembrane region" description="Helical" evidence="8">
    <location>
        <begin position="379"/>
        <end position="395"/>
    </location>
</feature>
<comment type="similarity">
    <text evidence="3">Belongs to the drug/metabolite transporter (DMT) superfamily. Plant drug/metabolite exporter (P-DME) (TC 2.A.7.4) family.</text>
</comment>
<dbReference type="EMBL" id="JAYMYS010000009">
    <property type="protein sequence ID" value="KAK7381378.1"/>
    <property type="molecule type" value="Genomic_DNA"/>
</dbReference>
<dbReference type="AlphaFoldDB" id="A0AAN9RSC3"/>
<evidence type="ECO:0000256" key="5">
    <source>
        <dbReference type="ARBA" id="ARBA00022692"/>
    </source>
</evidence>
<keyword evidence="6 8" id="KW-1133">Transmembrane helix</keyword>
<feature type="transmembrane region" description="Helical" evidence="8">
    <location>
        <begin position="42"/>
        <end position="62"/>
    </location>
</feature>
<dbReference type="InterPro" id="IPR001232">
    <property type="entry name" value="SKP1-like"/>
</dbReference>